<dbReference type="PANTHER" id="PTHR43537:SF5">
    <property type="entry name" value="UXU OPERON TRANSCRIPTIONAL REGULATOR"/>
    <property type="match status" value="1"/>
</dbReference>
<dbReference type="Pfam" id="PF07729">
    <property type="entry name" value="FCD"/>
    <property type="match status" value="1"/>
</dbReference>
<dbReference type="PROSITE" id="PS50949">
    <property type="entry name" value="HTH_GNTR"/>
    <property type="match status" value="1"/>
</dbReference>
<dbReference type="CDD" id="cd07377">
    <property type="entry name" value="WHTH_GntR"/>
    <property type="match status" value="1"/>
</dbReference>
<dbReference type="RefSeq" id="WP_176634010.1">
    <property type="nucleotide sequence ID" value="NZ_JAAMFM010000004.1"/>
</dbReference>
<dbReference type="SMART" id="SM00895">
    <property type="entry name" value="FCD"/>
    <property type="match status" value="1"/>
</dbReference>
<reference evidence="5 6" key="1">
    <citation type="submission" date="2020-02" db="EMBL/GenBank/DDBJ databases">
        <title>Genome sequence of strain AETb3-4.</title>
        <authorList>
            <person name="Gao J."/>
            <person name="Zhang X."/>
        </authorList>
    </citation>
    <scope>NUCLEOTIDE SEQUENCE [LARGE SCALE GENOMIC DNA]</scope>
    <source>
        <strain evidence="5 6">AETb3-4</strain>
    </source>
</reference>
<proteinExistence type="predicted"/>
<evidence type="ECO:0000256" key="2">
    <source>
        <dbReference type="ARBA" id="ARBA00023125"/>
    </source>
</evidence>
<evidence type="ECO:0000313" key="6">
    <source>
        <dbReference type="Proteomes" id="UP000543556"/>
    </source>
</evidence>
<dbReference type="Proteomes" id="UP000543556">
    <property type="component" value="Unassembled WGS sequence"/>
</dbReference>
<dbReference type="SUPFAM" id="SSF46785">
    <property type="entry name" value="Winged helix' DNA-binding domain"/>
    <property type="match status" value="1"/>
</dbReference>
<keyword evidence="1" id="KW-0805">Transcription regulation</keyword>
<organism evidence="5 6">
    <name type="scientific">Arthrobacter wenxiniae</name>
    <dbReference type="NCBI Taxonomy" id="2713570"/>
    <lineage>
        <taxon>Bacteria</taxon>
        <taxon>Bacillati</taxon>
        <taxon>Actinomycetota</taxon>
        <taxon>Actinomycetes</taxon>
        <taxon>Micrococcales</taxon>
        <taxon>Micrococcaceae</taxon>
        <taxon>Arthrobacter</taxon>
    </lineage>
</organism>
<dbReference type="PANTHER" id="PTHR43537">
    <property type="entry name" value="TRANSCRIPTIONAL REGULATOR, GNTR FAMILY"/>
    <property type="match status" value="1"/>
</dbReference>
<dbReference type="SUPFAM" id="SSF48008">
    <property type="entry name" value="GntR ligand-binding domain-like"/>
    <property type="match status" value="1"/>
</dbReference>
<dbReference type="InterPro" id="IPR008920">
    <property type="entry name" value="TF_FadR/GntR_C"/>
</dbReference>
<dbReference type="InterPro" id="IPR036390">
    <property type="entry name" value="WH_DNA-bd_sf"/>
</dbReference>
<protein>
    <submittedName>
        <fullName evidence="5">FadR family transcriptional regulator</fullName>
    </submittedName>
</protein>
<keyword evidence="6" id="KW-1185">Reference proteome</keyword>
<dbReference type="EMBL" id="JAAMFM010000004">
    <property type="protein sequence ID" value="NVM94297.1"/>
    <property type="molecule type" value="Genomic_DNA"/>
</dbReference>
<dbReference type="GO" id="GO:0003677">
    <property type="term" value="F:DNA binding"/>
    <property type="evidence" value="ECO:0007669"/>
    <property type="project" value="UniProtKB-KW"/>
</dbReference>
<dbReference type="PRINTS" id="PR00035">
    <property type="entry name" value="HTHGNTR"/>
</dbReference>
<dbReference type="GO" id="GO:0003700">
    <property type="term" value="F:DNA-binding transcription factor activity"/>
    <property type="evidence" value="ECO:0007669"/>
    <property type="project" value="InterPro"/>
</dbReference>
<accession>A0A7Y7LXW1</accession>
<evidence type="ECO:0000256" key="1">
    <source>
        <dbReference type="ARBA" id="ARBA00023015"/>
    </source>
</evidence>
<comment type="caution">
    <text evidence="5">The sequence shown here is derived from an EMBL/GenBank/DDBJ whole genome shotgun (WGS) entry which is preliminary data.</text>
</comment>
<dbReference type="InterPro" id="IPR036388">
    <property type="entry name" value="WH-like_DNA-bd_sf"/>
</dbReference>
<keyword evidence="3" id="KW-0804">Transcription</keyword>
<evidence type="ECO:0000313" key="5">
    <source>
        <dbReference type="EMBL" id="NVM94297.1"/>
    </source>
</evidence>
<name>A0A7Y7LXW1_9MICC</name>
<sequence length="252" mass="27306">MFTPIKKGRAFEAVVAQIEAAIYAGELKAGDNLPSERALVDEFNVGRSTVREALRILESMGLIKTSPGSHKGPRVSASLTQGISRMLNGAVRVEEIELVDLIQYRIMSGSTSNFLAAHLRTDEDLVEMGAAIQRMVESDKDDSAGFARADAEFHAAIRVAAGNALMELINEVIDAAIIELVATTIENTPETRATREEFIRVHRAVLKAIADGDGIEAARLARRSLISEYGASLSVDERRRLVLLDLSSESAS</sequence>
<dbReference type="Pfam" id="PF00392">
    <property type="entry name" value="GntR"/>
    <property type="match status" value="1"/>
</dbReference>
<dbReference type="InterPro" id="IPR000524">
    <property type="entry name" value="Tscrpt_reg_HTH_GntR"/>
</dbReference>
<keyword evidence="2" id="KW-0238">DNA-binding</keyword>
<feature type="domain" description="HTH gntR-type" evidence="4">
    <location>
        <begin position="8"/>
        <end position="78"/>
    </location>
</feature>
<dbReference type="AlphaFoldDB" id="A0A7Y7LXW1"/>
<evidence type="ECO:0000256" key="3">
    <source>
        <dbReference type="ARBA" id="ARBA00023163"/>
    </source>
</evidence>
<dbReference type="SMART" id="SM00345">
    <property type="entry name" value="HTH_GNTR"/>
    <property type="match status" value="1"/>
</dbReference>
<evidence type="ECO:0000259" key="4">
    <source>
        <dbReference type="PROSITE" id="PS50949"/>
    </source>
</evidence>
<dbReference type="Gene3D" id="1.10.10.10">
    <property type="entry name" value="Winged helix-like DNA-binding domain superfamily/Winged helix DNA-binding domain"/>
    <property type="match status" value="1"/>
</dbReference>
<gene>
    <name evidence="5" type="ORF">G6034_05120</name>
</gene>
<dbReference type="InterPro" id="IPR011711">
    <property type="entry name" value="GntR_C"/>
</dbReference>
<dbReference type="Gene3D" id="1.20.120.530">
    <property type="entry name" value="GntR ligand-binding domain-like"/>
    <property type="match status" value="1"/>
</dbReference>